<dbReference type="NCBIfam" id="TIGR01167">
    <property type="entry name" value="LPXTG_anchor"/>
    <property type="match status" value="1"/>
</dbReference>
<evidence type="ECO:0000256" key="2">
    <source>
        <dbReference type="SAM" id="Phobius"/>
    </source>
</evidence>
<keyword evidence="2" id="KW-1133">Transmembrane helix</keyword>
<dbReference type="InterPro" id="IPR013783">
    <property type="entry name" value="Ig-like_fold"/>
</dbReference>
<dbReference type="Gene3D" id="3.40.50.410">
    <property type="entry name" value="von Willebrand factor, type A domain"/>
    <property type="match status" value="1"/>
</dbReference>
<dbReference type="Gene3D" id="2.60.40.10">
    <property type="entry name" value="Immunoglobulins"/>
    <property type="match status" value="1"/>
</dbReference>
<evidence type="ECO:0000256" key="1">
    <source>
        <dbReference type="SAM" id="MobiDB-lite"/>
    </source>
</evidence>
<gene>
    <name evidence="5" type="primary">spaF</name>
    <name evidence="5" type="ordered locus">cu1895</name>
</gene>
<dbReference type="InterPro" id="IPR015889">
    <property type="entry name" value="Intradiol_dOase_core"/>
</dbReference>
<feature type="chain" id="PRO_5002771235" evidence="3">
    <location>
        <begin position="39"/>
        <end position="1080"/>
    </location>
</feature>
<feature type="compositionally biased region" description="Polar residues" evidence="1">
    <location>
        <begin position="139"/>
        <end position="153"/>
    </location>
</feature>
<dbReference type="GO" id="GO:0005975">
    <property type="term" value="P:carbohydrate metabolic process"/>
    <property type="evidence" value="ECO:0007669"/>
    <property type="project" value="UniProtKB-ARBA"/>
</dbReference>
<evidence type="ECO:0000313" key="5">
    <source>
        <dbReference type="EMBL" id="CAQ05854.1"/>
    </source>
</evidence>
<name>B1VIQ8_CORU7</name>
<reference evidence="5 6" key="1">
    <citation type="journal article" date="2008" name="J. Biotechnol.">
        <title>The lifestyle of Corynebacterium urealyticum derived from its complete genome sequence established by pyrosequencing.</title>
        <authorList>
            <person name="Tauch A."/>
            <person name="Trost E."/>
            <person name="Tilker A."/>
            <person name="Ludewig U."/>
            <person name="Schneiker S."/>
            <person name="Goesmann A."/>
            <person name="Arnold W."/>
            <person name="Bekel T."/>
            <person name="Brinkrolf K."/>
            <person name="Brune I."/>
            <person name="Goetker S."/>
            <person name="Kalinowski J."/>
            <person name="Kamp P.-B."/>
            <person name="Lobo F.P."/>
            <person name="Viehoever P."/>
            <person name="Weisshaar B."/>
            <person name="Soriano F."/>
            <person name="Droege M."/>
            <person name="Puehler A."/>
        </authorList>
    </citation>
    <scope>NUCLEOTIDE SEQUENCE [LARGE SCALE GENOMIC DNA]</scope>
    <source>
        <strain evidence="6">ATCC 43042 / DSM 7109</strain>
    </source>
</reference>
<feature type="domain" description="VWFA" evidence="4">
    <location>
        <begin position="463"/>
        <end position="692"/>
    </location>
</feature>
<dbReference type="HOGENOM" id="CLU_009933_0_0_11"/>
<dbReference type="KEGG" id="cur:cu1895"/>
<dbReference type="Pfam" id="PF17802">
    <property type="entry name" value="SpaA"/>
    <property type="match status" value="1"/>
</dbReference>
<dbReference type="PROSITE" id="PS50234">
    <property type="entry name" value="VWFA"/>
    <property type="match status" value="1"/>
</dbReference>
<sequence length="1080" mass="116291">MKTKFMGVAAALTAALALVFGVAIPGALPSLPAPTAQAQTTAIPVSPTKRDFKNSTTVNSYTFTVDADATMNSFDFEVTGNHFLLSYALSHNGTQLKSETFSSSQKLPFSRTVSGLDTTLKKGDKLDLRLQFNYPREQGSVSVTPKGTLSGGTTPPPVTKPDREWTGTDTHGQFTMRATQGQEPTVTFSRKLGEDGTLSGAIEAWVADKNGYDVDGAKASTLRITGPDGAVVYKASGVPGSTGVAPIQNWAGVRFTLRDDLKVKAGSTIEIVSPYGFRPANPVTDSSIQSPIGPGTFKINFEKASNFQYPNQTQAVCNPLTARGDVNGFRIFPRSDAKRQIREVRAVGFLDPATGQLTRINEPFDVVLSPSGLNDTADVRFAKAVPNPDNRPVCALVNFDADREIKPDSLGNQPADHFTLAARRDVYPKDGNEVYQNSQIDAPSDWDKPEVANPKPAPRCGQNIAIVLDASNSVIAKNGVDAEATAARRIVEALSGTATSVGVYNFASQGTRFNDAKVASTPLADPEGKKRVLQAIENYRRHMKDPATLQSRGQGATNWEGALKEIEEYNSENQNNKYDVVYFVTDGFPTFSDSDKPGGGDDGSAGIVHVSDVNRARVAADKVKNQGTRIQPVLVNIPKDFKEPIAKDSTADYNNLDRYRAMYNKSPAHAIMVWGTADPNATFVRDQLNSQTMDVFGLREDTLWGQGLGDVLASNTAPAKQPLPDNRRKDLGDQDWKTWAVDERTATEMGDIISGRGTSVLAESFGDLDKVLSQLALASCVGTVSLQKSVVMPDGKAPNKPQLEGWEFTAQTEGSYLLDPQGERVDQTNGKTDKRGWLTFNLETDAPDQKPKVRISEKQQDGHSLLRNKQPDDTEAYAVCTAHSNKGGEAKQVIVKTPVNSTDAFELEVDADSIVNCSVVNQMDPEKGYFRVEKVDENGEPLGGSSFEVWRADSTGTKPTGDGPVWRTGQESTVRMDQGKYVLIETKAPGGYSLLPQPIAFRIGLDGVKQKIELTGKQGASFVLEYGQDETSGRTGTFMKVANVTVGELPKTGGYGVGLVGLIGAALAGAGLLFGRRKTA</sequence>
<protein>
    <submittedName>
        <fullName evidence="5">Putative surface-anchored protein (Fimbrial subunit)</fullName>
    </submittedName>
</protein>
<dbReference type="SMART" id="SM00327">
    <property type="entry name" value="VWA"/>
    <property type="match status" value="1"/>
</dbReference>
<feature type="signal peptide" evidence="3">
    <location>
        <begin position="1"/>
        <end position="38"/>
    </location>
</feature>
<dbReference type="InterPro" id="IPR036465">
    <property type="entry name" value="vWFA_dom_sf"/>
</dbReference>
<evidence type="ECO:0000313" key="6">
    <source>
        <dbReference type="Proteomes" id="UP000001727"/>
    </source>
</evidence>
<dbReference type="Proteomes" id="UP000001727">
    <property type="component" value="Chromosome"/>
</dbReference>
<keyword evidence="6" id="KW-1185">Reference proteome</keyword>
<dbReference type="RefSeq" id="WP_012361128.1">
    <property type="nucleotide sequence ID" value="NC_010545.1"/>
</dbReference>
<proteinExistence type="predicted"/>
<keyword evidence="2" id="KW-0472">Membrane</keyword>
<dbReference type="InterPro" id="IPR002035">
    <property type="entry name" value="VWF_A"/>
</dbReference>
<dbReference type="SUPFAM" id="SSF49482">
    <property type="entry name" value="Aromatic compound dioxygenase"/>
    <property type="match status" value="1"/>
</dbReference>
<dbReference type="SUPFAM" id="SSF53300">
    <property type="entry name" value="vWA-like"/>
    <property type="match status" value="1"/>
</dbReference>
<organism evidence="5 6">
    <name type="scientific">Corynebacterium urealyticum (strain ATCC 43042 / DSM 7109)</name>
    <dbReference type="NCBI Taxonomy" id="504474"/>
    <lineage>
        <taxon>Bacteria</taxon>
        <taxon>Bacillati</taxon>
        <taxon>Actinomycetota</taxon>
        <taxon>Actinomycetes</taxon>
        <taxon>Mycobacteriales</taxon>
        <taxon>Corynebacteriaceae</taxon>
        <taxon>Corynebacterium</taxon>
    </lineage>
</organism>
<dbReference type="EMBL" id="AM942444">
    <property type="protein sequence ID" value="CAQ05854.1"/>
    <property type="molecule type" value="Genomic_DNA"/>
</dbReference>
<dbReference type="AlphaFoldDB" id="B1VIQ8"/>
<dbReference type="eggNOG" id="COG4932">
    <property type="taxonomic scope" value="Bacteria"/>
</dbReference>
<dbReference type="eggNOG" id="COG2304">
    <property type="taxonomic scope" value="Bacteria"/>
</dbReference>
<keyword evidence="3" id="KW-0732">Signal</keyword>
<dbReference type="Pfam" id="PF13519">
    <property type="entry name" value="VWA_2"/>
    <property type="match status" value="1"/>
</dbReference>
<evidence type="ECO:0000256" key="3">
    <source>
        <dbReference type="SAM" id="SignalP"/>
    </source>
</evidence>
<dbReference type="GeneID" id="60604675"/>
<dbReference type="GO" id="GO:0016702">
    <property type="term" value="F:oxidoreductase activity, acting on single donors with incorporation of molecular oxygen, incorporation of two atoms of oxygen"/>
    <property type="evidence" value="ECO:0007669"/>
    <property type="project" value="InterPro"/>
</dbReference>
<dbReference type="InterPro" id="IPR041033">
    <property type="entry name" value="SpaA_PFL_dom_1"/>
</dbReference>
<evidence type="ECO:0000259" key="4">
    <source>
        <dbReference type="PROSITE" id="PS50234"/>
    </source>
</evidence>
<accession>B1VIQ8</accession>
<keyword evidence="2" id="KW-0812">Transmembrane</keyword>
<dbReference type="STRING" id="504474.cu1895"/>
<dbReference type="GO" id="GO:0005506">
    <property type="term" value="F:iron ion binding"/>
    <property type="evidence" value="ECO:0007669"/>
    <property type="project" value="InterPro"/>
</dbReference>
<feature type="region of interest" description="Disordered" evidence="1">
    <location>
        <begin position="138"/>
        <end position="165"/>
    </location>
</feature>
<dbReference type="CDD" id="cd00198">
    <property type="entry name" value="vWFA"/>
    <property type="match status" value="1"/>
</dbReference>
<feature type="region of interest" description="Disordered" evidence="1">
    <location>
        <begin position="942"/>
        <end position="967"/>
    </location>
</feature>
<feature type="transmembrane region" description="Helical" evidence="2">
    <location>
        <begin position="1053"/>
        <end position="1074"/>
    </location>
</feature>